<dbReference type="Proteomes" id="UP000202963">
    <property type="component" value="Segment"/>
</dbReference>
<dbReference type="EMBL" id="KC700557">
    <property type="protein sequence ID" value="AGM12155.1"/>
    <property type="molecule type" value="Genomic_DNA"/>
</dbReference>
<organism evidence="1 2">
    <name type="scientific">Streptomyces phage Sujidade</name>
    <dbReference type="NCBI Taxonomy" id="1327759"/>
    <lineage>
        <taxon>Viruses</taxon>
        <taxon>Duplodnaviria</taxon>
        <taxon>Heunggongvirae</taxon>
        <taxon>Uroviricota</taxon>
        <taxon>Caudoviricetes</taxon>
        <taxon>Arquatrovirinae</taxon>
        <taxon>Likavirus</taxon>
        <taxon>Likavirus sujidade</taxon>
    </lineage>
</organism>
<dbReference type="KEGG" id="vg:16213013"/>
<name>R4TB00_9CAUD</name>
<dbReference type="GeneID" id="16213013"/>
<proteinExistence type="predicted"/>
<evidence type="ECO:0000313" key="2">
    <source>
        <dbReference type="Proteomes" id="UP000202963"/>
    </source>
</evidence>
<protein>
    <submittedName>
        <fullName evidence="1">Uncharacterized protein</fullName>
    </submittedName>
</protein>
<gene>
    <name evidence="1" type="primary">57</name>
    <name evidence="1" type="ORF">SUJIDADE_57</name>
</gene>
<accession>R4TB00</accession>
<keyword evidence="2" id="KW-1185">Reference proteome</keyword>
<evidence type="ECO:0000313" key="1">
    <source>
        <dbReference type="EMBL" id="AGM12155.1"/>
    </source>
</evidence>
<sequence length="160" mass="18606">MTGEPKKRKKWTRHFPGERYGTLVLVERDPGGKTWTVECDCGAVKPRTELGQLVNGRQYTCGDYTKHQHPNKIETPTYRAVHSRLEREQGRAAERDCVDCEEQAVHWSYDGLDPNELKSSLGYSYSTKPDHYQPRCKPCHVRFDGNQWTKGTRHRQDTKK</sequence>
<dbReference type="RefSeq" id="YP_008051459.1">
    <property type="nucleotide sequence ID" value="NC_021304.1"/>
</dbReference>
<reference evidence="1 2" key="1">
    <citation type="journal article" date="2013" name="J. Bacteriol.">
        <title>Evolutionary Relationships among Actinophages and a Putative Adaptation for Growth in Streptomyces spp.</title>
        <authorList>
            <person name="Smith M.C."/>
            <person name="Hendrix R.W."/>
            <person name="Dedrick R."/>
            <person name="Mitchell K."/>
            <person name="Ko C.C."/>
            <person name="Russell D."/>
            <person name="Bell E."/>
            <person name="Gregory M."/>
            <person name="Bibb M.J."/>
            <person name="Pethick F."/>
            <person name="Jacobs-Sera D."/>
            <person name="Herron P."/>
            <person name="Buttner M.J."/>
            <person name="Hatfull G.F."/>
        </authorList>
    </citation>
    <scope>NUCLEOTIDE SEQUENCE [LARGE SCALE GENOMIC DNA]</scope>
</reference>